<dbReference type="Gene3D" id="3.20.20.30">
    <property type="entry name" value="Luciferase-like domain"/>
    <property type="match status" value="1"/>
</dbReference>
<dbReference type="Proteomes" id="UP000466578">
    <property type="component" value="Chromosome"/>
</dbReference>
<proteinExistence type="predicted"/>
<dbReference type="GeneID" id="45453958"/>
<evidence type="ECO:0000313" key="3">
    <source>
        <dbReference type="EMBL" id="BBY71380.1"/>
    </source>
</evidence>
<dbReference type="SUPFAM" id="SSF51679">
    <property type="entry name" value="Bacterial luciferase-like"/>
    <property type="match status" value="1"/>
</dbReference>
<protein>
    <recommendedName>
        <fullName evidence="2">Luciferase-like domain-containing protein</fullName>
    </recommendedName>
</protein>
<feature type="domain" description="Luciferase-like" evidence="2">
    <location>
        <begin position="61"/>
        <end position="345"/>
    </location>
</feature>
<sequence>MTVKTSIPLISDRFTHPSAFAAQAQAAAQSGVVDELLVWDQMTNFWPRQLWSPEESPMAKVLPDIDSYADAFAVSAYVLASTPDLGVAISTDAIRRGPAEMFQTMSTLQNMTNRTAMVMIGAGEAKQVTPFGWKRSEGIKRLEDQLKTFHALWNATEPVTRDGNHWSLKDAWMGSARGTRPQVWVLGGGPKLLDLGTTYADGMAAIVPCVFPTPEAFEVSVDALKTDLAEKGRDPADFHFGIWFMALVHEDQEIIQRALASRFFRWMAGIYGRLEMPAWRTEGFEPPLPDDWHYATKLLPVKWSDGEVKELLSKVTDEMAARSFVYGTPASVAAQVQPYVDAGATWVSVCDILPLALEPEDAQKGLARSLEICSRLKNATA</sequence>
<evidence type="ECO:0000256" key="1">
    <source>
        <dbReference type="ARBA" id="ARBA00023002"/>
    </source>
</evidence>
<dbReference type="InterPro" id="IPR050564">
    <property type="entry name" value="F420-G6PD/mer"/>
</dbReference>
<evidence type="ECO:0000313" key="4">
    <source>
        <dbReference type="Proteomes" id="UP000466578"/>
    </source>
</evidence>
<accession>A0ABM7KBH8</accession>
<dbReference type="InterPro" id="IPR011251">
    <property type="entry name" value="Luciferase-like_dom"/>
</dbReference>
<reference evidence="3 4" key="1">
    <citation type="journal article" date="2019" name="Emerg. Microbes Infect.">
        <title>Comprehensive subspecies identification of 175 nontuberculous mycobacteria species based on 7547 genomic profiles.</title>
        <authorList>
            <person name="Matsumoto Y."/>
            <person name="Kinjo T."/>
            <person name="Motooka D."/>
            <person name="Nabeya D."/>
            <person name="Jung N."/>
            <person name="Uechi K."/>
            <person name="Horii T."/>
            <person name="Iida T."/>
            <person name="Fujita J."/>
            <person name="Nakamura S."/>
        </authorList>
    </citation>
    <scope>NUCLEOTIDE SEQUENCE [LARGE SCALE GENOMIC DNA]</scope>
    <source>
        <strain evidence="3 4">JCM 30622</strain>
    </source>
</reference>
<dbReference type="RefSeq" id="WP_014384282.1">
    <property type="nucleotide sequence ID" value="NC_016948.1"/>
</dbReference>
<evidence type="ECO:0000259" key="2">
    <source>
        <dbReference type="Pfam" id="PF00296"/>
    </source>
</evidence>
<organism evidence="3 4">
    <name type="scientific">Mycobacterium paraintracellulare</name>
    <dbReference type="NCBI Taxonomy" id="1138383"/>
    <lineage>
        <taxon>Bacteria</taxon>
        <taxon>Bacillati</taxon>
        <taxon>Actinomycetota</taxon>
        <taxon>Actinomycetes</taxon>
        <taxon>Mycobacteriales</taxon>
        <taxon>Mycobacteriaceae</taxon>
        <taxon>Mycobacterium</taxon>
        <taxon>Mycobacterium avium complex (MAC)</taxon>
    </lineage>
</organism>
<dbReference type="PANTHER" id="PTHR43244">
    <property type="match status" value="1"/>
</dbReference>
<keyword evidence="4" id="KW-1185">Reference proteome</keyword>
<dbReference type="InterPro" id="IPR036661">
    <property type="entry name" value="Luciferase-like_sf"/>
</dbReference>
<name>A0ABM7KBH8_9MYCO</name>
<keyword evidence="1" id="KW-0560">Oxidoreductase</keyword>
<dbReference type="Pfam" id="PF00296">
    <property type="entry name" value="Bac_luciferase"/>
    <property type="match status" value="1"/>
</dbReference>
<dbReference type="PANTHER" id="PTHR43244:SF1">
    <property type="entry name" value="5,10-METHYLENETETRAHYDROMETHANOPTERIN REDUCTASE"/>
    <property type="match status" value="1"/>
</dbReference>
<gene>
    <name evidence="3" type="ORF">MPRI_35670</name>
</gene>
<dbReference type="EMBL" id="AP022597">
    <property type="protein sequence ID" value="BBY71380.1"/>
    <property type="molecule type" value="Genomic_DNA"/>
</dbReference>